<reference evidence="4 5" key="1">
    <citation type="submission" date="2019-03" db="EMBL/GenBank/DDBJ databases">
        <title>Sequencing the genomes of 1000 actinobacteria strains.</title>
        <authorList>
            <person name="Klenk H.-P."/>
        </authorList>
    </citation>
    <scope>NUCLEOTIDE SEQUENCE [LARGE SCALE GENOMIC DNA]</scope>
    <source>
        <strain evidence="4 5">DSM 18936</strain>
    </source>
</reference>
<keyword evidence="3" id="KW-0408">Iron</keyword>
<dbReference type="RefSeq" id="WP_133867480.1">
    <property type="nucleotide sequence ID" value="NZ_SOAU01000001.1"/>
</dbReference>
<comment type="caution">
    <text evidence="4">The sequence shown here is derived from an EMBL/GenBank/DDBJ whole genome shotgun (WGS) entry which is preliminary data.</text>
</comment>
<dbReference type="InterPro" id="IPR008775">
    <property type="entry name" value="Phytyl_CoA_dOase-like"/>
</dbReference>
<dbReference type="EMBL" id="SOAU01000001">
    <property type="protein sequence ID" value="TDT14984.1"/>
    <property type="molecule type" value="Genomic_DNA"/>
</dbReference>
<accession>A0A4R7HWQ9</accession>
<organism evidence="4 5">
    <name type="scientific">Ilumatobacter fluminis</name>
    <dbReference type="NCBI Taxonomy" id="467091"/>
    <lineage>
        <taxon>Bacteria</taxon>
        <taxon>Bacillati</taxon>
        <taxon>Actinomycetota</taxon>
        <taxon>Acidimicrobiia</taxon>
        <taxon>Acidimicrobiales</taxon>
        <taxon>Ilumatobacteraceae</taxon>
        <taxon>Ilumatobacter</taxon>
    </lineage>
</organism>
<keyword evidence="5" id="KW-1185">Reference proteome</keyword>
<dbReference type="GO" id="GO:0005506">
    <property type="term" value="F:iron ion binding"/>
    <property type="evidence" value="ECO:0007669"/>
    <property type="project" value="UniProtKB-ARBA"/>
</dbReference>
<keyword evidence="4" id="KW-0223">Dioxygenase</keyword>
<dbReference type="AlphaFoldDB" id="A0A4R7HWQ9"/>
<dbReference type="PANTHER" id="PTHR20883:SF19">
    <property type="entry name" value="MULTIFUNCTIONAL DIOXYGENASE AUSE"/>
    <property type="match status" value="1"/>
</dbReference>
<sequence>MGIQRFTVESSADEVAAALAADGVAIVERAVPESVIDAVLTEMEPHIEATPTGIDDFMGHNTRRTGSLLTRSTASHDLVMHPLVIGVCDRVLGERASTYQLHLTQVIDVGPGSPKQMLHRDQWAWDFYPFPVGFEVEVSTIWAGVDFSVENGATRVIPGSHRWDPERKGADDETVSAEMPKGSVVLYTGSLIHGAGTNDSDARRTGINIDYCLGWLRQEENQYLSCPPEQARDLPVELAKLAGYSRAAIALGYYGDTLDPLEAVHPGTTTGPSF</sequence>
<dbReference type="GO" id="GO:0016706">
    <property type="term" value="F:2-oxoglutarate-dependent dioxygenase activity"/>
    <property type="evidence" value="ECO:0007669"/>
    <property type="project" value="UniProtKB-ARBA"/>
</dbReference>
<dbReference type="Pfam" id="PF05721">
    <property type="entry name" value="PhyH"/>
    <property type="match status" value="1"/>
</dbReference>
<evidence type="ECO:0000256" key="1">
    <source>
        <dbReference type="ARBA" id="ARBA00022723"/>
    </source>
</evidence>
<keyword evidence="1" id="KW-0479">Metal-binding</keyword>
<protein>
    <submittedName>
        <fullName evidence="4">Ectoine hydroxylase-related dioxygenase (Phytanoyl-CoA dioxygenase family)</fullName>
    </submittedName>
</protein>
<evidence type="ECO:0000256" key="3">
    <source>
        <dbReference type="ARBA" id="ARBA00023004"/>
    </source>
</evidence>
<name>A0A4R7HWQ9_9ACTN</name>
<dbReference type="Gene3D" id="2.60.120.620">
    <property type="entry name" value="q2cbj1_9rhob like domain"/>
    <property type="match status" value="1"/>
</dbReference>
<evidence type="ECO:0000313" key="5">
    <source>
        <dbReference type="Proteomes" id="UP000294558"/>
    </source>
</evidence>
<gene>
    <name evidence="4" type="ORF">BDK89_0543</name>
</gene>
<evidence type="ECO:0000256" key="2">
    <source>
        <dbReference type="ARBA" id="ARBA00023002"/>
    </source>
</evidence>
<dbReference type="Proteomes" id="UP000294558">
    <property type="component" value="Unassembled WGS sequence"/>
</dbReference>
<dbReference type="OrthoDB" id="9796766at2"/>
<proteinExistence type="predicted"/>
<dbReference type="PANTHER" id="PTHR20883">
    <property type="entry name" value="PHYTANOYL-COA DIOXYGENASE DOMAIN CONTAINING 1"/>
    <property type="match status" value="1"/>
</dbReference>
<keyword evidence="2" id="KW-0560">Oxidoreductase</keyword>
<evidence type="ECO:0000313" key="4">
    <source>
        <dbReference type="EMBL" id="TDT14984.1"/>
    </source>
</evidence>
<dbReference type="SUPFAM" id="SSF51197">
    <property type="entry name" value="Clavaminate synthase-like"/>
    <property type="match status" value="1"/>
</dbReference>